<evidence type="ECO:0000313" key="3">
    <source>
        <dbReference type="EMBL" id="MFD0690724.1"/>
    </source>
</evidence>
<name>A0ABW2XZ33_9ACTN</name>
<dbReference type="InterPro" id="IPR002397">
    <property type="entry name" value="Cyt_P450_B"/>
</dbReference>
<comment type="caution">
    <text evidence="3">The sequence shown here is derived from an EMBL/GenBank/DDBJ whole genome shotgun (WGS) entry which is preliminary data.</text>
</comment>
<dbReference type="InterPro" id="IPR036396">
    <property type="entry name" value="Cyt_P450_sf"/>
</dbReference>
<dbReference type="PANTHER" id="PTHR46696">
    <property type="entry name" value="P450, PUTATIVE (EUROFUNG)-RELATED"/>
    <property type="match status" value="1"/>
</dbReference>
<dbReference type="InterPro" id="IPR001128">
    <property type="entry name" value="Cyt_P450"/>
</dbReference>
<protein>
    <submittedName>
        <fullName evidence="3">Cytochrome P450</fullName>
    </submittedName>
</protein>
<dbReference type="RefSeq" id="WP_131759762.1">
    <property type="nucleotide sequence ID" value="NZ_CAACUY010000089.1"/>
</dbReference>
<keyword evidence="2" id="KW-0479">Metal-binding</keyword>
<dbReference type="PROSITE" id="PS00086">
    <property type="entry name" value="CYTOCHROME_P450"/>
    <property type="match status" value="1"/>
</dbReference>
<keyword evidence="2" id="KW-0349">Heme</keyword>
<dbReference type="Proteomes" id="UP001597063">
    <property type="component" value="Unassembled WGS sequence"/>
</dbReference>
<keyword evidence="2" id="KW-0560">Oxidoreductase</keyword>
<keyword evidence="2" id="KW-0408">Iron</keyword>
<organism evidence="3 4">
    <name type="scientific">Actinomadura fibrosa</name>
    <dbReference type="NCBI Taxonomy" id="111802"/>
    <lineage>
        <taxon>Bacteria</taxon>
        <taxon>Bacillati</taxon>
        <taxon>Actinomycetota</taxon>
        <taxon>Actinomycetes</taxon>
        <taxon>Streptosporangiales</taxon>
        <taxon>Thermomonosporaceae</taxon>
        <taxon>Actinomadura</taxon>
    </lineage>
</organism>
<dbReference type="CDD" id="cd11078">
    <property type="entry name" value="CYP130-like"/>
    <property type="match status" value="1"/>
</dbReference>
<dbReference type="EMBL" id="JBHTGP010000018">
    <property type="protein sequence ID" value="MFD0690724.1"/>
    <property type="molecule type" value="Genomic_DNA"/>
</dbReference>
<dbReference type="PANTHER" id="PTHR46696:SF4">
    <property type="entry name" value="BIOTIN BIOSYNTHESIS CYTOCHROME P450"/>
    <property type="match status" value="1"/>
</dbReference>
<evidence type="ECO:0000256" key="2">
    <source>
        <dbReference type="RuleBase" id="RU000461"/>
    </source>
</evidence>
<dbReference type="Pfam" id="PF00067">
    <property type="entry name" value="p450"/>
    <property type="match status" value="1"/>
</dbReference>
<gene>
    <name evidence="3" type="ORF">ACFQZM_39975</name>
</gene>
<evidence type="ECO:0000256" key="1">
    <source>
        <dbReference type="ARBA" id="ARBA00010617"/>
    </source>
</evidence>
<sequence length="400" mass="45458">MVQYTPVEYNPFVKETVHNPFPVYRRLRDEAPVYHNADVGFWALSRYQDVIDAHLDTDAFSSAHGVTIEGADQGAPFLITKDPPEHTRHRKIVARMFTPRRIALLEPFIRRTAADLLDRLRGADRFDLVQDFSIRLPLDVISELIGIPVERRERIHELSDRIAARSEDMTTPPEVYEASAELWGLLAELVSDRRRDPGDDVITLLMNTPVENEDGTTRALDDGELASRFLELAFAGHETVAKLIPNGAIALSWYPDQRRELAADPSLIPNAVEEMLRWDPPSHYQGRWTLKDVELHGTVIPEGQRVILVTGSAVHDERKYPDPELFDVHRDIDRHVSFGFGRHLCLGASLARLETRVAFEELLKRFPDFHFDETGVERHYSGNVRGLSSLPLLVERSAAV</sequence>
<dbReference type="PRINTS" id="PR00359">
    <property type="entry name" value="BP450"/>
</dbReference>
<proteinExistence type="inferred from homology"/>
<comment type="similarity">
    <text evidence="1 2">Belongs to the cytochrome P450 family.</text>
</comment>
<keyword evidence="4" id="KW-1185">Reference proteome</keyword>
<accession>A0ABW2XZ33</accession>
<dbReference type="InterPro" id="IPR017972">
    <property type="entry name" value="Cyt_P450_CS"/>
</dbReference>
<evidence type="ECO:0000313" key="4">
    <source>
        <dbReference type="Proteomes" id="UP001597063"/>
    </source>
</evidence>
<dbReference type="SUPFAM" id="SSF48264">
    <property type="entry name" value="Cytochrome P450"/>
    <property type="match status" value="1"/>
</dbReference>
<reference evidence="4" key="1">
    <citation type="journal article" date="2019" name="Int. J. Syst. Evol. Microbiol.">
        <title>The Global Catalogue of Microorganisms (GCM) 10K type strain sequencing project: providing services to taxonomists for standard genome sequencing and annotation.</title>
        <authorList>
            <consortium name="The Broad Institute Genomics Platform"/>
            <consortium name="The Broad Institute Genome Sequencing Center for Infectious Disease"/>
            <person name="Wu L."/>
            <person name="Ma J."/>
        </authorList>
    </citation>
    <scope>NUCLEOTIDE SEQUENCE [LARGE SCALE GENOMIC DNA]</scope>
    <source>
        <strain evidence="4">JCM 9371</strain>
    </source>
</reference>
<keyword evidence="2" id="KW-0503">Monooxygenase</keyword>
<dbReference type="Gene3D" id="1.10.630.10">
    <property type="entry name" value="Cytochrome P450"/>
    <property type="match status" value="1"/>
</dbReference>